<feature type="compositionally biased region" description="Pro residues" evidence="6">
    <location>
        <begin position="980"/>
        <end position="1109"/>
    </location>
</feature>
<dbReference type="Gene3D" id="6.10.250.2560">
    <property type="match status" value="1"/>
</dbReference>
<name>A0A914BL26_PATMI</name>
<feature type="region of interest" description="Disordered" evidence="6">
    <location>
        <begin position="272"/>
        <end position="330"/>
    </location>
</feature>
<feature type="compositionally biased region" description="Polar residues" evidence="6">
    <location>
        <begin position="1336"/>
        <end position="1350"/>
    </location>
</feature>
<dbReference type="SUPFAM" id="SSF48464">
    <property type="entry name" value="ENTH/VHS domain"/>
    <property type="match status" value="1"/>
</dbReference>
<dbReference type="FunFam" id="1.25.40.90:FF:000020">
    <property type="entry name" value="regulation of nuclear pre-mRNA domain-containing protein 2 isoform X1"/>
    <property type="match status" value="1"/>
</dbReference>
<feature type="region of interest" description="Disordered" evidence="6">
    <location>
        <begin position="927"/>
        <end position="1361"/>
    </location>
</feature>
<evidence type="ECO:0000259" key="7">
    <source>
        <dbReference type="PROSITE" id="PS51391"/>
    </source>
</evidence>
<feature type="domain" description="CID" evidence="7">
    <location>
        <begin position="1"/>
        <end position="131"/>
    </location>
</feature>
<feature type="compositionally biased region" description="Acidic residues" evidence="6">
    <location>
        <begin position="302"/>
        <end position="314"/>
    </location>
</feature>
<feature type="compositionally biased region" description="Pro residues" evidence="6">
    <location>
        <begin position="1127"/>
        <end position="1141"/>
    </location>
</feature>
<dbReference type="GeneID" id="119744874"/>
<dbReference type="EnsemblMetazoa" id="XM_038221060.1">
    <property type="protein sequence ID" value="XP_038076988.1"/>
    <property type="gene ID" value="LOC119744874"/>
</dbReference>
<dbReference type="InterPro" id="IPR006569">
    <property type="entry name" value="CID_dom"/>
</dbReference>
<feature type="compositionally biased region" description="Basic and acidic residues" evidence="6">
    <location>
        <begin position="1526"/>
        <end position="1546"/>
    </location>
</feature>
<feature type="region of interest" description="Disordered" evidence="6">
    <location>
        <begin position="438"/>
        <end position="471"/>
    </location>
</feature>
<feature type="compositionally biased region" description="Polar residues" evidence="6">
    <location>
        <begin position="699"/>
        <end position="739"/>
    </location>
</feature>
<feature type="compositionally biased region" description="Basic and acidic residues" evidence="6">
    <location>
        <begin position="1420"/>
        <end position="1450"/>
    </location>
</feature>
<feature type="compositionally biased region" description="Pro residues" evidence="6">
    <location>
        <begin position="1214"/>
        <end position="1225"/>
    </location>
</feature>
<comment type="subunit">
    <text evidence="4">Associates with the RNA polymerase II complex.</text>
</comment>
<organism evidence="8 9">
    <name type="scientific">Patiria miniata</name>
    <name type="common">Bat star</name>
    <name type="synonym">Asterina miniata</name>
    <dbReference type="NCBI Taxonomy" id="46514"/>
    <lineage>
        <taxon>Eukaryota</taxon>
        <taxon>Metazoa</taxon>
        <taxon>Echinodermata</taxon>
        <taxon>Eleutherozoa</taxon>
        <taxon>Asterozoa</taxon>
        <taxon>Asteroidea</taxon>
        <taxon>Valvatacea</taxon>
        <taxon>Valvatida</taxon>
        <taxon>Asterinidae</taxon>
        <taxon>Patiria</taxon>
    </lineage>
</organism>
<feature type="compositionally biased region" description="Polar residues" evidence="6">
    <location>
        <begin position="607"/>
        <end position="625"/>
    </location>
</feature>
<dbReference type="PANTHER" id="PTHR12460">
    <property type="entry name" value="CYCLIN-DEPENDENT KINASE INHIBITOR-RELATED PROTEIN"/>
    <property type="match status" value="1"/>
</dbReference>
<feature type="compositionally biased region" description="Basic and acidic residues" evidence="6">
    <location>
        <begin position="1373"/>
        <end position="1399"/>
    </location>
</feature>
<dbReference type="CTD" id="23248"/>
<dbReference type="PROSITE" id="PS51391">
    <property type="entry name" value="CID"/>
    <property type="match status" value="1"/>
</dbReference>
<evidence type="ECO:0000256" key="6">
    <source>
        <dbReference type="SAM" id="MobiDB-lite"/>
    </source>
</evidence>
<feature type="compositionally biased region" description="Polar residues" evidence="6">
    <location>
        <begin position="636"/>
        <end position="651"/>
    </location>
</feature>
<feature type="region of interest" description="Disordered" evidence="6">
    <location>
        <begin position="1518"/>
        <end position="1569"/>
    </location>
</feature>
<evidence type="ECO:0000313" key="8">
    <source>
        <dbReference type="EnsemblMetazoa" id="XP_038076988.1"/>
    </source>
</evidence>
<dbReference type="Pfam" id="PF04818">
    <property type="entry name" value="CID"/>
    <property type="match status" value="1"/>
</dbReference>
<feature type="compositionally biased region" description="Polar residues" evidence="6">
    <location>
        <begin position="1258"/>
        <end position="1274"/>
    </location>
</feature>
<dbReference type="InterPro" id="IPR032337">
    <property type="entry name" value="RPRD1A/B_C"/>
</dbReference>
<feature type="region of interest" description="Disordered" evidence="6">
    <location>
        <begin position="373"/>
        <end position="421"/>
    </location>
</feature>
<feature type="region of interest" description="Disordered" evidence="6">
    <location>
        <begin position="512"/>
        <end position="543"/>
    </location>
</feature>
<reference evidence="8" key="1">
    <citation type="submission" date="2022-11" db="UniProtKB">
        <authorList>
            <consortium name="EnsemblMetazoa"/>
        </authorList>
    </citation>
    <scope>IDENTIFICATION</scope>
</reference>
<feature type="compositionally biased region" description="Low complexity" evidence="6">
    <location>
        <begin position="373"/>
        <end position="385"/>
    </location>
</feature>
<evidence type="ECO:0000313" key="9">
    <source>
        <dbReference type="Proteomes" id="UP000887568"/>
    </source>
</evidence>
<evidence type="ECO:0000256" key="2">
    <source>
        <dbReference type="ARBA" id="ARBA00022553"/>
    </source>
</evidence>
<dbReference type="Proteomes" id="UP000887568">
    <property type="component" value="Unplaced"/>
</dbReference>
<dbReference type="OMA" id="RHTPPLH"/>
<accession>A0A914BL26</accession>
<proteinExistence type="predicted"/>
<dbReference type="Pfam" id="PF16566">
    <property type="entry name" value="CREPT"/>
    <property type="match status" value="1"/>
</dbReference>
<feature type="compositionally biased region" description="Polar residues" evidence="6">
    <location>
        <begin position="512"/>
        <end position="529"/>
    </location>
</feature>
<evidence type="ECO:0000256" key="4">
    <source>
        <dbReference type="ARBA" id="ARBA00062892"/>
    </source>
</evidence>
<evidence type="ECO:0000256" key="1">
    <source>
        <dbReference type="ARBA" id="ARBA00022481"/>
    </source>
</evidence>
<evidence type="ECO:0000256" key="5">
    <source>
        <dbReference type="ARBA" id="ARBA00067342"/>
    </source>
</evidence>
<dbReference type="InterPro" id="IPR008942">
    <property type="entry name" value="ENTH_VHS"/>
</dbReference>
<keyword evidence="3" id="KW-0007">Acetylation</keyword>
<feature type="region of interest" description="Disordered" evidence="6">
    <location>
        <begin position="1373"/>
        <end position="1450"/>
    </location>
</feature>
<dbReference type="OrthoDB" id="10069473at2759"/>
<dbReference type="GO" id="GO:0000993">
    <property type="term" value="F:RNA polymerase II complex binding"/>
    <property type="evidence" value="ECO:0007669"/>
    <property type="project" value="TreeGrafter"/>
</dbReference>
<keyword evidence="2" id="KW-0597">Phosphoprotein</keyword>
<dbReference type="CDD" id="cd16981">
    <property type="entry name" value="CID_RPRD_like"/>
    <property type="match status" value="1"/>
</dbReference>
<feature type="region of interest" description="Disordered" evidence="6">
    <location>
        <begin position="687"/>
        <end position="742"/>
    </location>
</feature>
<protein>
    <recommendedName>
        <fullName evidence="5">Regulation of nuclear pre-mRNA domain-containing protein 2</fullName>
    </recommendedName>
</protein>
<keyword evidence="9" id="KW-1185">Reference proteome</keyword>
<feature type="region of interest" description="Disordered" evidence="6">
    <location>
        <begin position="571"/>
        <end position="651"/>
    </location>
</feature>
<sequence length="1569" mass="168975">MADLNVDSLKRKFQALNSTQDSIQTLSLWIIHHKNHYRQIIELWMEHLKEAKAPMRLTLFYLANDIIQNSKRKGATVFLDSFAEVLEEAATFSREENIREKVLRIFKIWGERAIYSVEFCDKLQKATVSQKPAKAKPRPDTKLLVDFNHEDVPEVIEQLARFEGEVELKYRQLGMLNVDVASTETIMQLKDRAGGKRFSQQFEDSAVKLEDYVTSLTKEVELRRKLFDLLQKSEIFYEAQFGEAKIVANAYKNFGMRVASLKKRLEEHKALLPDSFSPIPSPTMDAPSPGATPPRDPNSDSIEVEDMELSDEEEDRKGGTIIAAPSMTTRRTSRIAALRNKIAATTTTSSTSGISHISTITGAGSRSAFNQPLPSYSPFSSESPPADYSPSEEYLPIPTSAAAPGSAHNSTSMKEGGGENYGQIKDRLLQVMQEPPKLPSSVKLFDSPGRTGSKRSSGLPPVTIPSYTPSPKAYDQQVSPIVTVPPAVPAPVPPQGVVDEYDPFKNEYATSAPQFYTPVNNLPAQTRAPSRQPPSPPDDDVYDPEMVDYLLEMPLEKKKKPQSSCIIPLAGGFQSPTTKPEVQKGVDAVVYGSNKPSSVPRSKEKTSLPSVQSKSGLKTANSNKPGGTPLRDECSTPPSQQDSPMLKAATSNPIEFLTKIITSSRQSPGNKAPSSSFLSSLSLLTQTVQSAAQKEKSEQLSGDTQGGESAILESQNPPESQRIDINQQAVKQNNVSPSGQAPVPFSIGALVSSFKEASNSIPDPNFTTAMDAMSGADYRQITQAGLATGISREPHDTTQARSTASNLKQNHANAGSRTPMPFSIGALVSSFHEESKPTPATVVSTPSPVSKSAPFGPAVYQKSNKVPLCQIMNTPAPNTLAVSVATVSSAVTAKPSEMMPAASAGASMLDDETDASQSHSLMARLMQNKTKEQPLLNPVMSNVTPGLQPQPPNFQSLILEPPPPPPLPPEESMDSNTSIPHPPPEDPMQPAGPPTPVGPPPPLGGPPQMPSDPPLPPSGPPPLPPSGPPPPSSPPPPPSGPPPPPICQPPTPSGPPPVSQPPPPVSQPPPPSTPPPPLVAPPLPLSGPPLPPSGPTPHPSGPPSYPSGPPQHLISPPQQPSGTPSHPSGPPSHPSGPPPYPSGLSQQLSGPPPRASQPQQQADQPPPPPAPQRSLIGPPRFSGEVPPTVTGPATPVPVPSPTTRNTIPRMQIRAPPPPPGPPPPNAKRGGSTLIPAGAGPPTPVPHNVQPSDTPPTSPQELASNAHASGVTEHQPSPPASATGPVNPEQNHPADPPQPTSPIPVVGSVPTRSIPVLGQSKSAKDMWEKPPFPSRSPGVSTRYTEFPTQPTEKIDYSHSRPIETLERKRMSYQERFHEDKAQSEVFRRTEQRYDSERDRYPSFPHSNSSRDGGFGIGRGRRYSDTDRLYRHDLDQDRGHGHHYDRSPGMDFRRSHVLDTDLDYEQDHSMGRRQDFDRLGAQEPADTGGSYEQSHFRSTKQLIEKELSALAGDLQPRGAGAAISTLEGRSESGRHTSDYGGHRRDEPQFWRGATKHAGQPTWGRPPPHYRY</sequence>
<dbReference type="Gene3D" id="1.25.40.90">
    <property type="match status" value="1"/>
</dbReference>
<feature type="compositionally biased region" description="Basic and acidic residues" evidence="6">
    <location>
        <begin position="1351"/>
        <end position="1361"/>
    </location>
</feature>
<evidence type="ECO:0000256" key="3">
    <source>
        <dbReference type="ARBA" id="ARBA00022990"/>
    </source>
</evidence>
<feature type="compositionally biased region" description="Pro residues" evidence="6">
    <location>
        <begin position="960"/>
        <end position="969"/>
    </location>
</feature>
<dbReference type="GO" id="GO:0031124">
    <property type="term" value="P:mRNA 3'-end processing"/>
    <property type="evidence" value="ECO:0007669"/>
    <property type="project" value="TreeGrafter"/>
</dbReference>
<dbReference type="SMART" id="SM00582">
    <property type="entry name" value="RPR"/>
    <property type="match status" value="1"/>
</dbReference>
<dbReference type="RefSeq" id="XP_038076988.1">
    <property type="nucleotide sequence ID" value="XM_038221060.1"/>
</dbReference>
<keyword evidence="1" id="KW-0488">Methylation</keyword>
<dbReference type="PANTHER" id="PTHR12460:SF40">
    <property type="entry name" value="REGULATION OF NUCLEAR PRE-MRNA DOMAIN-CONTAINING PROTEIN 2"/>
    <property type="match status" value="1"/>
</dbReference>